<proteinExistence type="predicted"/>
<evidence type="ECO:0000313" key="1">
    <source>
        <dbReference type="EMBL" id="AOG16457.1"/>
    </source>
</evidence>
<organism evidence="1 2">
    <name type="scientific">Cronobacter phage vB_CsaM_leN</name>
    <dbReference type="NCBI Taxonomy" id="1885245"/>
    <lineage>
        <taxon>Viruses</taxon>
        <taxon>Duplodnaviria</taxon>
        <taxon>Heunggongvirae</taxon>
        <taxon>Uroviricota</taxon>
        <taxon>Caudoviricetes</taxon>
        <taxon>Pantevenvirales</taxon>
        <taxon>Straboviridae</taxon>
        <taxon>Pseudotevenvirus</taxon>
        <taxon>Pseudotevenvirus leb</taxon>
    </lineage>
</organism>
<accession>A0A1W5N0Z7</accession>
<protein>
    <submittedName>
        <fullName evidence="1">Uncharacterized protein</fullName>
    </submittedName>
</protein>
<evidence type="ECO:0000313" key="2">
    <source>
        <dbReference type="Proteomes" id="UP000226365"/>
    </source>
</evidence>
<name>A0A1W5N0Z7_9CAUD</name>
<gene>
    <name evidence="1" type="ORF">N_051</name>
</gene>
<reference evidence="1 2" key="1">
    <citation type="journal article" date="2017" name="Int. J. Food Microbiol.">
        <title>Investigating the biocontrol and anti-biofilm potential of a three phage cocktail against Cronobacter sakazakii in different brands of infant formula.</title>
        <authorList>
            <person name="Endersen L."/>
            <person name="Buttimer C."/>
            <person name="Nevin E."/>
            <person name="Coffey A."/>
            <person name="Neve H."/>
            <person name="Oliveira H."/>
            <person name="Lavigne R."/>
            <person name="O'Mahony J."/>
        </authorList>
    </citation>
    <scope>NUCLEOTIDE SEQUENCE [LARGE SCALE GENOMIC DNA]</scope>
</reference>
<sequence>MKLIIVITFSKSIDHFKNLSEAKDTNVVSVYVLNVRFNIFIFYI</sequence>
<dbReference type="EMBL" id="KX431560">
    <property type="protein sequence ID" value="AOG16457.1"/>
    <property type="molecule type" value="Genomic_DNA"/>
</dbReference>
<dbReference type="Proteomes" id="UP000226365">
    <property type="component" value="Segment"/>
</dbReference>